<evidence type="ECO:0000313" key="2">
    <source>
        <dbReference type="Ensembl" id="ENSMMSP00000026592.1"/>
    </source>
</evidence>
<dbReference type="AlphaFoldDB" id="A0A8C6E9N0"/>
<name>A0A8C6E9N0_MOSMO</name>
<feature type="compositionally biased region" description="Polar residues" evidence="1">
    <location>
        <begin position="67"/>
        <end position="76"/>
    </location>
</feature>
<dbReference type="Ensembl" id="ENSMMST00000029332.1">
    <property type="protein sequence ID" value="ENSMMSP00000026592.1"/>
    <property type="gene ID" value="ENSMMSG00000019992.1"/>
</dbReference>
<keyword evidence="3" id="KW-1185">Reference proteome</keyword>
<feature type="region of interest" description="Disordered" evidence="1">
    <location>
        <begin position="92"/>
        <end position="111"/>
    </location>
</feature>
<dbReference type="GeneTree" id="ENSGT00960000188196"/>
<accession>A0A8C6E9N0</accession>
<protein>
    <submittedName>
        <fullName evidence="2">Uncharacterized protein</fullName>
    </submittedName>
</protein>
<evidence type="ECO:0000313" key="3">
    <source>
        <dbReference type="Proteomes" id="UP000694544"/>
    </source>
</evidence>
<feature type="region of interest" description="Disordered" evidence="1">
    <location>
        <begin position="60"/>
        <end position="85"/>
    </location>
</feature>
<proteinExistence type="predicted"/>
<sequence length="111" mass="11766">MTGKDPQLLWRQYNRSAKGPGALLRVSGLWPTGLPGRRLLNCAAVSLAGSNPPQCWNCGSLGGPSRGTGSSALSPTLQPPDPTRDYFKTLQQRHRQLSALPTQGSSARGPS</sequence>
<reference evidence="2" key="1">
    <citation type="submission" date="2025-08" db="UniProtKB">
        <authorList>
            <consortium name="Ensembl"/>
        </authorList>
    </citation>
    <scope>IDENTIFICATION</scope>
</reference>
<evidence type="ECO:0000256" key="1">
    <source>
        <dbReference type="SAM" id="MobiDB-lite"/>
    </source>
</evidence>
<organism evidence="2 3">
    <name type="scientific">Moschus moschiferus</name>
    <name type="common">Siberian musk deer</name>
    <name type="synonym">Moschus sibiricus</name>
    <dbReference type="NCBI Taxonomy" id="68415"/>
    <lineage>
        <taxon>Eukaryota</taxon>
        <taxon>Metazoa</taxon>
        <taxon>Chordata</taxon>
        <taxon>Craniata</taxon>
        <taxon>Vertebrata</taxon>
        <taxon>Euteleostomi</taxon>
        <taxon>Mammalia</taxon>
        <taxon>Eutheria</taxon>
        <taxon>Laurasiatheria</taxon>
        <taxon>Artiodactyla</taxon>
        <taxon>Ruminantia</taxon>
        <taxon>Pecora</taxon>
        <taxon>Moschidae</taxon>
        <taxon>Moschus</taxon>
    </lineage>
</organism>
<feature type="compositionally biased region" description="Polar residues" evidence="1">
    <location>
        <begin position="99"/>
        <end position="111"/>
    </location>
</feature>
<reference evidence="2" key="2">
    <citation type="submission" date="2025-09" db="UniProtKB">
        <authorList>
            <consortium name="Ensembl"/>
        </authorList>
    </citation>
    <scope>IDENTIFICATION</scope>
</reference>
<dbReference type="Proteomes" id="UP000694544">
    <property type="component" value="Unplaced"/>
</dbReference>